<dbReference type="Proteomes" id="UP000325081">
    <property type="component" value="Unassembled WGS sequence"/>
</dbReference>
<dbReference type="EMBL" id="BKCP01010181">
    <property type="protein sequence ID" value="GER52152.1"/>
    <property type="molecule type" value="Genomic_DNA"/>
</dbReference>
<protein>
    <submittedName>
        <fullName evidence="1">Pyrimidine Reductase</fullName>
    </submittedName>
</protein>
<proteinExistence type="predicted"/>
<dbReference type="AlphaFoldDB" id="A0A5A7R454"/>
<name>A0A5A7R454_STRAF</name>
<comment type="caution">
    <text evidence="1">The sequence shown here is derived from an EMBL/GenBank/DDBJ whole genome shotgun (WGS) entry which is preliminary data.</text>
</comment>
<evidence type="ECO:0000313" key="1">
    <source>
        <dbReference type="EMBL" id="GER52152.1"/>
    </source>
</evidence>
<sequence>MDMTRESYVSQSLLYKTIATQDASVRIWWILNFVKQVVGGVEEGLGVLKPDAVGLVTGKWRLEQAVLRHRLDSHHHLPLAPRLFGPSPRFFMAAEDLRCAVLADAINVLKPHVLARYRCTAY</sequence>
<organism evidence="1 2">
    <name type="scientific">Striga asiatica</name>
    <name type="common">Asiatic witchweed</name>
    <name type="synonym">Buchnera asiatica</name>
    <dbReference type="NCBI Taxonomy" id="4170"/>
    <lineage>
        <taxon>Eukaryota</taxon>
        <taxon>Viridiplantae</taxon>
        <taxon>Streptophyta</taxon>
        <taxon>Embryophyta</taxon>
        <taxon>Tracheophyta</taxon>
        <taxon>Spermatophyta</taxon>
        <taxon>Magnoliopsida</taxon>
        <taxon>eudicotyledons</taxon>
        <taxon>Gunneridae</taxon>
        <taxon>Pentapetalae</taxon>
        <taxon>asterids</taxon>
        <taxon>lamiids</taxon>
        <taxon>Lamiales</taxon>
        <taxon>Orobanchaceae</taxon>
        <taxon>Buchnereae</taxon>
        <taxon>Striga</taxon>
    </lineage>
</organism>
<gene>
    <name evidence="1" type="ORF">STAS_29583</name>
</gene>
<evidence type="ECO:0000313" key="2">
    <source>
        <dbReference type="Proteomes" id="UP000325081"/>
    </source>
</evidence>
<accession>A0A5A7R454</accession>
<reference evidence="2" key="1">
    <citation type="journal article" date="2019" name="Curr. Biol.">
        <title>Genome Sequence of Striga asiatica Provides Insight into the Evolution of Plant Parasitism.</title>
        <authorList>
            <person name="Yoshida S."/>
            <person name="Kim S."/>
            <person name="Wafula E.K."/>
            <person name="Tanskanen J."/>
            <person name="Kim Y.M."/>
            <person name="Honaas L."/>
            <person name="Yang Z."/>
            <person name="Spallek T."/>
            <person name="Conn C.E."/>
            <person name="Ichihashi Y."/>
            <person name="Cheong K."/>
            <person name="Cui S."/>
            <person name="Der J.P."/>
            <person name="Gundlach H."/>
            <person name="Jiao Y."/>
            <person name="Hori C."/>
            <person name="Ishida J.K."/>
            <person name="Kasahara H."/>
            <person name="Kiba T."/>
            <person name="Kim M.S."/>
            <person name="Koo N."/>
            <person name="Laohavisit A."/>
            <person name="Lee Y.H."/>
            <person name="Lumba S."/>
            <person name="McCourt P."/>
            <person name="Mortimer J.C."/>
            <person name="Mutuku J.M."/>
            <person name="Nomura T."/>
            <person name="Sasaki-Sekimoto Y."/>
            <person name="Seto Y."/>
            <person name="Wang Y."/>
            <person name="Wakatake T."/>
            <person name="Sakakibara H."/>
            <person name="Demura T."/>
            <person name="Yamaguchi S."/>
            <person name="Yoneyama K."/>
            <person name="Manabe R.I."/>
            <person name="Nelson D.C."/>
            <person name="Schulman A.H."/>
            <person name="Timko M.P."/>
            <person name="dePamphilis C.W."/>
            <person name="Choi D."/>
            <person name="Shirasu K."/>
        </authorList>
    </citation>
    <scope>NUCLEOTIDE SEQUENCE [LARGE SCALE GENOMIC DNA]</scope>
    <source>
        <strain evidence="2">cv. UVA1</strain>
    </source>
</reference>
<keyword evidence="2" id="KW-1185">Reference proteome</keyword>